<keyword evidence="6" id="KW-0560">Oxidoreductase</keyword>
<keyword evidence="14" id="KW-1185">Reference proteome</keyword>
<keyword evidence="4" id="KW-0874">Quinone</keyword>
<keyword evidence="5 11" id="KW-1133">Transmembrane helix</keyword>
<feature type="domain" description="Vitamin K epoxide reductase" evidence="12">
    <location>
        <begin position="79"/>
        <end position="219"/>
    </location>
</feature>
<dbReference type="KEGG" id="qsa:O6P43_033557"/>
<organism evidence="13 14">
    <name type="scientific">Quillaja saponaria</name>
    <name type="common">Soap bark tree</name>
    <dbReference type="NCBI Taxonomy" id="32244"/>
    <lineage>
        <taxon>Eukaryota</taxon>
        <taxon>Viridiplantae</taxon>
        <taxon>Streptophyta</taxon>
        <taxon>Embryophyta</taxon>
        <taxon>Tracheophyta</taxon>
        <taxon>Spermatophyta</taxon>
        <taxon>Magnoliopsida</taxon>
        <taxon>eudicotyledons</taxon>
        <taxon>Gunneridae</taxon>
        <taxon>Pentapetalae</taxon>
        <taxon>rosids</taxon>
        <taxon>fabids</taxon>
        <taxon>Fabales</taxon>
        <taxon>Quillajaceae</taxon>
        <taxon>Quillaja</taxon>
    </lineage>
</organism>
<evidence type="ECO:0000256" key="6">
    <source>
        <dbReference type="ARBA" id="ARBA00023002"/>
    </source>
</evidence>
<feature type="transmembrane region" description="Helical" evidence="11">
    <location>
        <begin position="193"/>
        <end position="216"/>
    </location>
</feature>
<dbReference type="InterPro" id="IPR036249">
    <property type="entry name" value="Thioredoxin-like_sf"/>
</dbReference>
<protein>
    <submittedName>
        <fullName evidence="13">Thiol-disulfide oxidoreductase LTO1-like</fullName>
    </submittedName>
</protein>
<dbReference type="PANTHER" id="PTHR34573">
    <property type="entry name" value="VKC DOMAIN-CONTAINING PROTEIN"/>
    <property type="match status" value="1"/>
</dbReference>
<dbReference type="GO" id="GO:0048038">
    <property type="term" value="F:quinone binding"/>
    <property type="evidence" value="ECO:0007669"/>
    <property type="project" value="UniProtKB-KW"/>
</dbReference>
<feature type="transmembrane region" description="Helical" evidence="11">
    <location>
        <begin position="127"/>
        <end position="149"/>
    </location>
</feature>
<keyword evidence="3 11" id="KW-0812">Transmembrane</keyword>
<dbReference type="GO" id="GO:0016020">
    <property type="term" value="C:membrane"/>
    <property type="evidence" value="ECO:0007669"/>
    <property type="project" value="UniProtKB-SubCell"/>
</dbReference>
<feature type="transmembrane region" description="Helical" evidence="11">
    <location>
        <begin position="169"/>
        <end position="187"/>
    </location>
</feature>
<evidence type="ECO:0000256" key="7">
    <source>
        <dbReference type="ARBA" id="ARBA00023136"/>
    </source>
</evidence>
<evidence type="ECO:0000256" key="5">
    <source>
        <dbReference type="ARBA" id="ARBA00022989"/>
    </source>
</evidence>
<comment type="similarity">
    <text evidence="2">Belongs to the VKOR family.</text>
</comment>
<evidence type="ECO:0000256" key="3">
    <source>
        <dbReference type="ARBA" id="ARBA00022692"/>
    </source>
</evidence>
<comment type="subcellular location">
    <subcellularLocation>
        <location evidence="1">Membrane</location>
        <topology evidence="1">Multi-pass membrane protein</topology>
    </subcellularLocation>
</comment>
<dbReference type="PANTHER" id="PTHR34573:SF1">
    <property type="entry name" value="VITAMIN K EPOXIDE REDUCTASE DOMAIN-CONTAINING PROTEIN"/>
    <property type="match status" value="1"/>
</dbReference>
<feature type="region of interest" description="Disordered" evidence="10">
    <location>
        <begin position="54"/>
        <end position="77"/>
    </location>
</feature>
<dbReference type="InterPro" id="IPR044698">
    <property type="entry name" value="VKOR/LTO1"/>
</dbReference>
<dbReference type="GO" id="GO:0016491">
    <property type="term" value="F:oxidoreductase activity"/>
    <property type="evidence" value="ECO:0007669"/>
    <property type="project" value="UniProtKB-KW"/>
</dbReference>
<dbReference type="EMBL" id="JARAOO010000014">
    <property type="protein sequence ID" value="KAJ7944099.1"/>
    <property type="molecule type" value="Genomic_DNA"/>
</dbReference>
<evidence type="ECO:0000256" key="8">
    <source>
        <dbReference type="ARBA" id="ARBA00023157"/>
    </source>
</evidence>
<evidence type="ECO:0000256" key="4">
    <source>
        <dbReference type="ARBA" id="ARBA00022719"/>
    </source>
</evidence>
<gene>
    <name evidence="13" type="ORF">O6P43_033557</name>
</gene>
<name>A0AAD7P6U3_QUISA</name>
<dbReference type="SUPFAM" id="SSF52833">
    <property type="entry name" value="Thioredoxin-like"/>
    <property type="match status" value="1"/>
</dbReference>
<dbReference type="InterPro" id="IPR038354">
    <property type="entry name" value="VKOR_sf"/>
</dbReference>
<dbReference type="Gene3D" id="3.40.30.10">
    <property type="entry name" value="Glutaredoxin"/>
    <property type="match status" value="1"/>
</dbReference>
<keyword evidence="9" id="KW-0676">Redox-active center</keyword>
<reference evidence="13" key="1">
    <citation type="journal article" date="2023" name="Science">
        <title>Elucidation of the pathway for biosynthesis of saponin adjuvants from the soapbark tree.</title>
        <authorList>
            <person name="Reed J."/>
            <person name="Orme A."/>
            <person name="El-Demerdash A."/>
            <person name="Owen C."/>
            <person name="Martin L.B.B."/>
            <person name="Misra R.C."/>
            <person name="Kikuchi S."/>
            <person name="Rejzek M."/>
            <person name="Martin A.C."/>
            <person name="Harkess A."/>
            <person name="Leebens-Mack J."/>
            <person name="Louveau T."/>
            <person name="Stephenson M.J."/>
            <person name="Osbourn A."/>
        </authorList>
    </citation>
    <scope>NUCLEOTIDE SEQUENCE</scope>
    <source>
        <strain evidence="13">S10</strain>
    </source>
</reference>
<proteinExistence type="inferred from homology"/>
<evidence type="ECO:0000256" key="11">
    <source>
        <dbReference type="SAM" id="Phobius"/>
    </source>
</evidence>
<keyword evidence="7 11" id="KW-0472">Membrane</keyword>
<dbReference type="CDD" id="cd12916">
    <property type="entry name" value="VKOR_1"/>
    <property type="match status" value="1"/>
</dbReference>
<evidence type="ECO:0000256" key="9">
    <source>
        <dbReference type="ARBA" id="ARBA00023284"/>
    </source>
</evidence>
<evidence type="ECO:0000256" key="1">
    <source>
        <dbReference type="ARBA" id="ARBA00004141"/>
    </source>
</evidence>
<accession>A0AAD7P6U3</accession>
<keyword evidence="8" id="KW-1015">Disulfide bond</keyword>
<dbReference type="SMART" id="SM00756">
    <property type="entry name" value="VKc"/>
    <property type="match status" value="1"/>
</dbReference>
<dbReference type="InterPro" id="IPR012932">
    <property type="entry name" value="VKOR"/>
</dbReference>
<sequence length="375" mass="40261">MASFLNLSVSSSPFLSRWQPIRSNSSVIQGRLDFVGKSWHQRLMLLPLKCLSSGSGPGQESEPEAETPNFPLSSSSSSSNFTYNLCAAIGGIGFFETTYLTYLKLTNSDAFCPIGGGTCGDILNSDYAFVFGVPLPLIGMAAYGLVATLGLQLTGDDLPFGVSKSNARLMLLGCTTSMAASSAYFLYILSTKFAGSSCSYCLISAMLSFSLFFITLKMSFGLLELQKFVALQICIASLVIVTLNTSYSASGPASSSLAEIELPYYSTEITTPSNHFALSLARHLHSIGAKMYGAFWCSHCLEQKQMFGHEAAALLDYVECFPEGYRKGTKIVKACTDAGIEGFPTWVINGQVLSGEQELSELAQISGFNESVQPS</sequence>
<evidence type="ECO:0000256" key="10">
    <source>
        <dbReference type="SAM" id="MobiDB-lite"/>
    </source>
</evidence>
<dbReference type="Proteomes" id="UP001163823">
    <property type="component" value="Chromosome 14"/>
</dbReference>
<dbReference type="Gene3D" id="1.20.1440.130">
    <property type="entry name" value="VKOR domain"/>
    <property type="match status" value="1"/>
</dbReference>
<evidence type="ECO:0000259" key="12">
    <source>
        <dbReference type="SMART" id="SM00756"/>
    </source>
</evidence>
<comment type="caution">
    <text evidence="13">The sequence shown here is derived from an EMBL/GenBank/DDBJ whole genome shotgun (WGS) entry which is preliminary data.</text>
</comment>
<evidence type="ECO:0000313" key="13">
    <source>
        <dbReference type="EMBL" id="KAJ7944099.1"/>
    </source>
</evidence>
<evidence type="ECO:0000313" key="14">
    <source>
        <dbReference type="Proteomes" id="UP001163823"/>
    </source>
</evidence>
<dbReference type="Pfam" id="PF07884">
    <property type="entry name" value="VKOR"/>
    <property type="match status" value="1"/>
</dbReference>
<dbReference type="AlphaFoldDB" id="A0AAD7P6U3"/>
<evidence type="ECO:0000256" key="2">
    <source>
        <dbReference type="ARBA" id="ARBA00006214"/>
    </source>
</evidence>